<evidence type="ECO:0000256" key="5">
    <source>
        <dbReference type="ARBA" id="ARBA00023180"/>
    </source>
</evidence>
<dbReference type="SUPFAM" id="SSF49313">
    <property type="entry name" value="Cadherin-like"/>
    <property type="match status" value="1"/>
</dbReference>
<evidence type="ECO:0000256" key="1">
    <source>
        <dbReference type="ARBA" id="ARBA00004167"/>
    </source>
</evidence>
<accession>A6J350</accession>
<dbReference type="Proteomes" id="UP000234681">
    <property type="component" value="Chromosome 18"/>
</dbReference>
<dbReference type="PROSITE" id="PS50268">
    <property type="entry name" value="CADHERIN_2"/>
    <property type="match status" value="1"/>
</dbReference>
<keyword evidence="4" id="KW-0472">Membrane</keyword>
<name>A6J350_RAT</name>
<dbReference type="GO" id="GO:0007156">
    <property type="term" value="P:homophilic cell adhesion via plasma membrane adhesion molecules"/>
    <property type="evidence" value="ECO:0007669"/>
    <property type="project" value="InterPro"/>
</dbReference>
<comment type="subcellular location">
    <subcellularLocation>
        <location evidence="1">Membrane</location>
        <topology evidence="1">Single-pass membrane protein</topology>
    </subcellularLocation>
</comment>
<protein>
    <submittedName>
        <fullName evidence="8">RCG49344</fullName>
    </submittedName>
</protein>
<dbReference type="AlphaFoldDB" id="A6J350"/>
<keyword evidence="6" id="KW-0106">Calcium</keyword>
<evidence type="ECO:0000259" key="7">
    <source>
        <dbReference type="PROSITE" id="PS50268"/>
    </source>
</evidence>
<dbReference type="EMBL" id="CH473974">
    <property type="protein sequence ID" value="EDL76334.1"/>
    <property type="molecule type" value="Genomic_DNA"/>
</dbReference>
<dbReference type="PANTHER" id="PTHR24028">
    <property type="entry name" value="CADHERIN-87A"/>
    <property type="match status" value="1"/>
</dbReference>
<sequence>MLDSRFLLEGAFDADIGANSAVTYRLDSNDYFTLIVSSKNEESKQVELALRKLLDREDAPEHKLLLTAT</sequence>
<dbReference type="GO" id="GO:0016020">
    <property type="term" value="C:membrane"/>
    <property type="evidence" value="ECO:0007669"/>
    <property type="project" value="UniProtKB-SubCell"/>
</dbReference>
<dbReference type="InterPro" id="IPR050174">
    <property type="entry name" value="Protocadherin/Cadherin-CA"/>
</dbReference>
<dbReference type="PANTHER" id="PTHR24028:SF305">
    <property type="entry name" value="PROTOCADHERIN ALPHA-6-RELATED"/>
    <property type="match status" value="1"/>
</dbReference>
<evidence type="ECO:0000313" key="8">
    <source>
        <dbReference type="EMBL" id="EDL76334.1"/>
    </source>
</evidence>
<evidence type="ECO:0000256" key="4">
    <source>
        <dbReference type="ARBA" id="ARBA00023136"/>
    </source>
</evidence>
<dbReference type="Gene3D" id="2.60.40.60">
    <property type="entry name" value="Cadherins"/>
    <property type="match status" value="1"/>
</dbReference>
<dbReference type="InterPro" id="IPR002126">
    <property type="entry name" value="Cadherin-like_dom"/>
</dbReference>
<feature type="domain" description="Cadherin" evidence="7">
    <location>
        <begin position="11"/>
        <end position="69"/>
    </location>
</feature>
<keyword evidence="2" id="KW-0812">Transmembrane</keyword>
<evidence type="ECO:0000256" key="3">
    <source>
        <dbReference type="ARBA" id="ARBA00022989"/>
    </source>
</evidence>
<evidence type="ECO:0000313" key="9">
    <source>
        <dbReference type="Proteomes" id="UP000234681"/>
    </source>
</evidence>
<organism evidence="8 9">
    <name type="scientific">Rattus norvegicus</name>
    <name type="common">Rat</name>
    <dbReference type="NCBI Taxonomy" id="10116"/>
    <lineage>
        <taxon>Eukaryota</taxon>
        <taxon>Metazoa</taxon>
        <taxon>Chordata</taxon>
        <taxon>Craniata</taxon>
        <taxon>Vertebrata</taxon>
        <taxon>Euteleostomi</taxon>
        <taxon>Mammalia</taxon>
        <taxon>Eutheria</taxon>
        <taxon>Euarchontoglires</taxon>
        <taxon>Glires</taxon>
        <taxon>Rodentia</taxon>
        <taxon>Myomorpha</taxon>
        <taxon>Muroidea</taxon>
        <taxon>Muridae</taxon>
        <taxon>Murinae</taxon>
        <taxon>Rattus</taxon>
    </lineage>
</organism>
<evidence type="ECO:0000256" key="6">
    <source>
        <dbReference type="PROSITE-ProRule" id="PRU00043"/>
    </source>
</evidence>
<dbReference type="CDD" id="cd11304">
    <property type="entry name" value="Cadherin_repeat"/>
    <property type="match status" value="1"/>
</dbReference>
<keyword evidence="3" id="KW-1133">Transmembrane helix</keyword>
<dbReference type="GO" id="GO:0005509">
    <property type="term" value="F:calcium ion binding"/>
    <property type="evidence" value="ECO:0007669"/>
    <property type="project" value="UniProtKB-UniRule"/>
</dbReference>
<dbReference type="InterPro" id="IPR015919">
    <property type="entry name" value="Cadherin-like_sf"/>
</dbReference>
<proteinExistence type="predicted"/>
<reference evidence="9" key="1">
    <citation type="submission" date="2005-09" db="EMBL/GenBank/DDBJ databases">
        <authorList>
            <person name="Mural R.J."/>
            <person name="Li P.W."/>
            <person name="Adams M.D."/>
            <person name="Amanatides P.G."/>
            <person name="Baden-Tillson H."/>
            <person name="Barnstead M."/>
            <person name="Chin S.H."/>
            <person name="Dew I."/>
            <person name="Evans C.A."/>
            <person name="Ferriera S."/>
            <person name="Flanigan M."/>
            <person name="Fosler C."/>
            <person name="Glodek A."/>
            <person name="Gu Z."/>
            <person name="Holt R.A."/>
            <person name="Jennings D."/>
            <person name="Kraft C.L."/>
            <person name="Lu F."/>
            <person name="Nguyen T."/>
            <person name="Nusskern D.R."/>
            <person name="Pfannkoch C.M."/>
            <person name="Sitter C."/>
            <person name="Sutton G.G."/>
            <person name="Venter J.C."/>
            <person name="Wang Z."/>
            <person name="Woodage T."/>
            <person name="Zheng X.H."/>
            <person name="Zhong F."/>
        </authorList>
    </citation>
    <scope>NUCLEOTIDE SEQUENCE [LARGE SCALE GENOMIC DNA]</scope>
    <source>
        <strain>BN</strain>
        <strain evidence="9">Sprague-Dawley</strain>
    </source>
</reference>
<evidence type="ECO:0000256" key="2">
    <source>
        <dbReference type="ARBA" id="ARBA00022692"/>
    </source>
</evidence>
<feature type="non-terminal residue" evidence="8">
    <location>
        <position position="69"/>
    </location>
</feature>
<gene>
    <name evidence="8" type="ORF">rCG_49344</name>
</gene>
<keyword evidence="5" id="KW-0325">Glycoprotein</keyword>